<dbReference type="CDD" id="cd13637">
    <property type="entry name" value="PBP2_Ca3427_like"/>
    <property type="match status" value="1"/>
</dbReference>
<name>A0A6A6UNK1_9PEZI</name>
<dbReference type="Pfam" id="PF22384">
    <property type="entry name" value="PBP2_Ca3427_like"/>
    <property type="match status" value="1"/>
</dbReference>
<dbReference type="Gene3D" id="3.40.190.10">
    <property type="entry name" value="Periplasmic binding protein-like II"/>
    <property type="match status" value="2"/>
</dbReference>
<evidence type="ECO:0000256" key="2">
    <source>
        <dbReference type="ARBA" id="ARBA00010742"/>
    </source>
</evidence>
<dbReference type="AlphaFoldDB" id="A0A6A6UNK1"/>
<dbReference type="SUPFAM" id="SSF53850">
    <property type="entry name" value="Periplasmic binding protein-like II"/>
    <property type="match status" value="1"/>
</dbReference>
<keyword evidence="3" id="KW-0732">Signal</keyword>
<evidence type="ECO:0000256" key="3">
    <source>
        <dbReference type="ARBA" id="ARBA00022729"/>
    </source>
</evidence>
<organism evidence="5 6">
    <name type="scientific">Microthyrium microscopicum</name>
    <dbReference type="NCBI Taxonomy" id="703497"/>
    <lineage>
        <taxon>Eukaryota</taxon>
        <taxon>Fungi</taxon>
        <taxon>Dikarya</taxon>
        <taxon>Ascomycota</taxon>
        <taxon>Pezizomycotina</taxon>
        <taxon>Dothideomycetes</taxon>
        <taxon>Dothideomycetes incertae sedis</taxon>
        <taxon>Microthyriales</taxon>
        <taxon>Microthyriaceae</taxon>
        <taxon>Microthyrium</taxon>
    </lineage>
</organism>
<evidence type="ECO:0000313" key="6">
    <source>
        <dbReference type="Proteomes" id="UP000799302"/>
    </source>
</evidence>
<evidence type="ECO:0000256" key="1">
    <source>
        <dbReference type="ARBA" id="ARBA00004418"/>
    </source>
</evidence>
<proteinExistence type="inferred from homology"/>
<protein>
    <recommendedName>
        <fullName evidence="4">Ca3427-like PBP 2 domain-containing protein</fullName>
    </recommendedName>
</protein>
<feature type="domain" description="Ca3427-like PBP 2" evidence="4">
    <location>
        <begin position="94"/>
        <end position="192"/>
    </location>
</feature>
<accession>A0A6A6UNK1</accession>
<gene>
    <name evidence="5" type="ORF">BT63DRAFT_410089</name>
</gene>
<dbReference type="PANTHER" id="PTHR30024">
    <property type="entry name" value="ALIPHATIC SULFONATES-BINDING PROTEIN-RELATED"/>
    <property type="match status" value="1"/>
</dbReference>
<dbReference type="InterPro" id="IPR054364">
    <property type="entry name" value="Ca3427-like_PBP2"/>
</dbReference>
<dbReference type="EMBL" id="MU004231">
    <property type="protein sequence ID" value="KAF2673033.1"/>
    <property type="molecule type" value="Genomic_DNA"/>
</dbReference>
<evidence type="ECO:0000259" key="4">
    <source>
        <dbReference type="Pfam" id="PF22384"/>
    </source>
</evidence>
<comment type="similarity">
    <text evidence="2">Belongs to the bacterial solute-binding protein SsuA/TauA family.</text>
</comment>
<sequence>MRYVLRLSTYEENTKLNSTEHFSTPIHFAEKYHGLEAELVSFPSGTGHMIQSLQASDIDVGIGLTEGWVNGLAKFKEEAKYKIVGSYVKTPLCWAISTGVKRDVTVDSLKGGKIGVSRIGSGSYVMPFVLADGKGWLRDSSPGKSPFEFVELQTFEKLRKGVNDGTADSFMWEHFTSKRYWDNGDIKRIGEIYTPWASWKIVAADPKDARVGDLLKKLNQGIKHFNENNEEAVEYISTNLDYSAEDAREWLKTVQFEADTIIPGKEDIEKTISILGKAGLLDPDTVSIESMIENVE</sequence>
<keyword evidence="6" id="KW-1185">Reference proteome</keyword>
<dbReference type="OrthoDB" id="1363at2759"/>
<dbReference type="Proteomes" id="UP000799302">
    <property type="component" value="Unassembled WGS sequence"/>
</dbReference>
<dbReference type="GO" id="GO:0042597">
    <property type="term" value="C:periplasmic space"/>
    <property type="evidence" value="ECO:0007669"/>
    <property type="project" value="UniProtKB-SubCell"/>
</dbReference>
<comment type="subcellular location">
    <subcellularLocation>
        <location evidence="1">Periplasm</location>
    </subcellularLocation>
</comment>
<reference evidence="5" key="1">
    <citation type="journal article" date="2020" name="Stud. Mycol.">
        <title>101 Dothideomycetes genomes: a test case for predicting lifestyles and emergence of pathogens.</title>
        <authorList>
            <person name="Haridas S."/>
            <person name="Albert R."/>
            <person name="Binder M."/>
            <person name="Bloem J."/>
            <person name="Labutti K."/>
            <person name="Salamov A."/>
            <person name="Andreopoulos B."/>
            <person name="Baker S."/>
            <person name="Barry K."/>
            <person name="Bills G."/>
            <person name="Bluhm B."/>
            <person name="Cannon C."/>
            <person name="Castanera R."/>
            <person name="Culley D."/>
            <person name="Daum C."/>
            <person name="Ezra D."/>
            <person name="Gonzalez J."/>
            <person name="Henrissat B."/>
            <person name="Kuo A."/>
            <person name="Liang C."/>
            <person name="Lipzen A."/>
            <person name="Lutzoni F."/>
            <person name="Magnuson J."/>
            <person name="Mondo S."/>
            <person name="Nolan M."/>
            <person name="Ohm R."/>
            <person name="Pangilinan J."/>
            <person name="Park H.-J."/>
            <person name="Ramirez L."/>
            <person name="Alfaro M."/>
            <person name="Sun H."/>
            <person name="Tritt A."/>
            <person name="Yoshinaga Y."/>
            <person name="Zwiers L.-H."/>
            <person name="Turgeon B."/>
            <person name="Goodwin S."/>
            <person name="Spatafora J."/>
            <person name="Crous P."/>
            <person name="Grigoriev I."/>
        </authorList>
    </citation>
    <scope>NUCLEOTIDE SEQUENCE</scope>
    <source>
        <strain evidence="5">CBS 115976</strain>
    </source>
</reference>
<evidence type="ECO:0000313" key="5">
    <source>
        <dbReference type="EMBL" id="KAF2673033.1"/>
    </source>
</evidence>
<dbReference type="PANTHER" id="PTHR30024:SF47">
    <property type="entry name" value="TAURINE-BINDING PERIPLASMIC PROTEIN"/>
    <property type="match status" value="1"/>
</dbReference>